<protein>
    <submittedName>
        <fullName evidence="1">Uncharacterized protein</fullName>
    </submittedName>
</protein>
<name>A0A2P2PK57_RHIMU</name>
<evidence type="ECO:0000313" key="1">
    <source>
        <dbReference type="EMBL" id="MBX55095.1"/>
    </source>
</evidence>
<sequence length="31" mass="3486">MRIVGLITCGWSSVMKPDFEFLIVSVTAQTR</sequence>
<dbReference type="EMBL" id="GGEC01074611">
    <property type="protein sequence ID" value="MBX55095.1"/>
    <property type="molecule type" value="Transcribed_RNA"/>
</dbReference>
<reference evidence="1" key="1">
    <citation type="submission" date="2018-02" db="EMBL/GenBank/DDBJ databases">
        <title>Rhizophora mucronata_Transcriptome.</title>
        <authorList>
            <person name="Meera S.P."/>
            <person name="Sreeshan A."/>
            <person name="Augustine A."/>
        </authorList>
    </citation>
    <scope>NUCLEOTIDE SEQUENCE</scope>
    <source>
        <tissue evidence="1">Leaf</tissue>
    </source>
</reference>
<proteinExistence type="predicted"/>
<organism evidence="1">
    <name type="scientific">Rhizophora mucronata</name>
    <name type="common">Asiatic mangrove</name>
    <dbReference type="NCBI Taxonomy" id="61149"/>
    <lineage>
        <taxon>Eukaryota</taxon>
        <taxon>Viridiplantae</taxon>
        <taxon>Streptophyta</taxon>
        <taxon>Embryophyta</taxon>
        <taxon>Tracheophyta</taxon>
        <taxon>Spermatophyta</taxon>
        <taxon>Magnoliopsida</taxon>
        <taxon>eudicotyledons</taxon>
        <taxon>Gunneridae</taxon>
        <taxon>Pentapetalae</taxon>
        <taxon>rosids</taxon>
        <taxon>fabids</taxon>
        <taxon>Malpighiales</taxon>
        <taxon>Rhizophoraceae</taxon>
        <taxon>Rhizophora</taxon>
    </lineage>
</organism>
<dbReference type="AlphaFoldDB" id="A0A2P2PK57"/>
<accession>A0A2P2PK57</accession>